<keyword evidence="6" id="KW-0808">Transferase</keyword>
<evidence type="ECO:0000256" key="4">
    <source>
        <dbReference type="SAM" id="MobiDB-lite"/>
    </source>
</evidence>
<feature type="binding site" evidence="3">
    <location>
        <position position="132"/>
    </location>
    <ligand>
        <name>ATP</name>
        <dbReference type="ChEBI" id="CHEBI:30616"/>
    </ligand>
</feature>
<feature type="compositionally biased region" description="Basic and acidic residues" evidence="4">
    <location>
        <begin position="7"/>
        <end position="18"/>
    </location>
</feature>
<keyword evidence="6" id="KW-0418">Kinase</keyword>
<dbReference type="OrthoDB" id="40902at2759"/>
<keyword evidence="7" id="KW-1185">Reference proteome</keyword>
<dbReference type="Gene3D" id="1.10.510.10">
    <property type="entry name" value="Transferase(Phosphotransferase) domain 1"/>
    <property type="match status" value="1"/>
</dbReference>
<proteinExistence type="predicted"/>
<evidence type="ECO:0000256" key="1">
    <source>
        <dbReference type="ARBA" id="ARBA00022741"/>
    </source>
</evidence>
<gene>
    <name evidence="6" type="ORF">JVT61DRAFT_8396</name>
</gene>
<protein>
    <submittedName>
        <fullName evidence="6">Kinase-like domain-containing protein</fullName>
    </submittedName>
</protein>
<evidence type="ECO:0000256" key="2">
    <source>
        <dbReference type="ARBA" id="ARBA00022840"/>
    </source>
</evidence>
<feature type="compositionally biased region" description="Basic and acidic residues" evidence="4">
    <location>
        <begin position="472"/>
        <end position="481"/>
    </location>
</feature>
<dbReference type="GO" id="GO:0005524">
    <property type="term" value="F:ATP binding"/>
    <property type="evidence" value="ECO:0007669"/>
    <property type="project" value="UniProtKB-UniRule"/>
</dbReference>
<organism evidence="6 7">
    <name type="scientific">Boletus reticuloceps</name>
    <dbReference type="NCBI Taxonomy" id="495285"/>
    <lineage>
        <taxon>Eukaryota</taxon>
        <taxon>Fungi</taxon>
        <taxon>Dikarya</taxon>
        <taxon>Basidiomycota</taxon>
        <taxon>Agaricomycotina</taxon>
        <taxon>Agaricomycetes</taxon>
        <taxon>Agaricomycetidae</taxon>
        <taxon>Boletales</taxon>
        <taxon>Boletineae</taxon>
        <taxon>Boletaceae</taxon>
        <taxon>Boletoideae</taxon>
        <taxon>Boletus</taxon>
    </lineage>
</organism>
<dbReference type="FunFam" id="3.30.200.20:FF:000153">
    <property type="entry name" value="Calcium/calmodulin-dependent protein kinase type I"/>
    <property type="match status" value="1"/>
</dbReference>
<name>A0A8I3ACF5_9AGAM</name>
<dbReference type="EMBL" id="JAGFBS010000003">
    <property type="protein sequence ID" value="KAG6380288.1"/>
    <property type="molecule type" value="Genomic_DNA"/>
</dbReference>
<dbReference type="InterPro" id="IPR017441">
    <property type="entry name" value="Protein_kinase_ATP_BS"/>
</dbReference>
<accession>A0A8I3ACF5</accession>
<dbReference type="InterPro" id="IPR000719">
    <property type="entry name" value="Prot_kinase_dom"/>
</dbReference>
<dbReference type="SMART" id="SM00220">
    <property type="entry name" value="S_TKc"/>
    <property type="match status" value="1"/>
</dbReference>
<dbReference type="PROSITE" id="PS00107">
    <property type="entry name" value="PROTEIN_KINASE_ATP"/>
    <property type="match status" value="1"/>
</dbReference>
<dbReference type="Pfam" id="PF00069">
    <property type="entry name" value="Pkinase"/>
    <property type="match status" value="1"/>
</dbReference>
<dbReference type="AlphaFoldDB" id="A0A8I3ACF5"/>
<dbReference type="CDD" id="cd05117">
    <property type="entry name" value="STKc_CAMK"/>
    <property type="match status" value="1"/>
</dbReference>
<evidence type="ECO:0000259" key="5">
    <source>
        <dbReference type="PROSITE" id="PS50011"/>
    </source>
</evidence>
<sequence length="535" mass="59271">MGANHSQPKEHKEEKRDSPTLTTFLKSSSRLNLLGLGKRSPQLPATPVTPQATVAVYESLLAERSTASPEMDPEVRPEDAVEDQELVIAIGMPQQPVTVPCQYRTGRTLGSGTYAIVKEAIHVNTGKYYACKVINKKLMEGREHMVRNEIAVLKRVSIGHPNIVTLHDYFETAHNLYLCFDICTGGELFDSICARGQYTEADAAELIRTIFGAVKYIHDCGIVHRDLKPENLLFRSKPEKTSEIMIADFGLSRVMPDSKLSMLTEVCGTPGVSSLLAAFDLAGHGMPVDVWAMGVITYFLLAGTCYTPFDRDTQKLEMEAIIAGDYRFEPEEYWCNVSETARNFVATCLTVDPETRPTAEQMLQHSWLTSEVPHFVEGANGEPADLLPHVRKAFNARRTFRKAVFSMMAMKRMSMLAHNLTPEQHQLNEDVYQFKQESEKENLEHADVLHHHNSEMYDGTASRVFEGLEPTEESRIEEKESMVQGPAATGSGPSSDQAPSIAPAETVKDNKEVTEKLATVSLAASAKVSGATQCT</sequence>
<feature type="domain" description="Protein kinase" evidence="5">
    <location>
        <begin position="103"/>
        <end position="368"/>
    </location>
</feature>
<dbReference type="InterPro" id="IPR008271">
    <property type="entry name" value="Ser/Thr_kinase_AS"/>
</dbReference>
<reference evidence="6" key="1">
    <citation type="submission" date="2021-03" db="EMBL/GenBank/DDBJ databases">
        <title>Evolutionary innovations through gain and loss of genes in the ectomycorrhizal Boletales.</title>
        <authorList>
            <person name="Wu G."/>
            <person name="Miyauchi S."/>
            <person name="Morin E."/>
            <person name="Yang Z.-L."/>
            <person name="Xu J."/>
            <person name="Martin F.M."/>
        </authorList>
    </citation>
    <scope>NUCLEOTIDE SEQUENCE</scope>
    <source>
        <strain evidence="6">BR01</strain>
    </source>
</reference>
<evidence type="ECO:0000256" key="3">
    <source>
        <dbReference type="PROSITE-ProRule" id="PRU10141"/>
    </source>
</evidence>
<dbReference type="InterPro" id="IPR011009">
    <property type="entry name" value="Kinase-like_dom_sf"/>
</dbReference>
<dbReference type="Proteomes" id="UP000683000">
    <property type="component" value="Unassembled WGS sequence"/>
</dbReference>
<comment type="caution">
    <text evidence="6">The sequence shown here is derived from an EMBL/GenBank/DDBJ whole genome shotgun (WGS) entry which is preliminary data.</text>
</comment>
<keyword evidence="1 3" id="KW-0547">Nucleotide-binding</keyword>
<dbReference type="FunFam" id="1.10.510.10:FF:000571">
    <property type="entry name" value="Maternal embryonic leucine zipper kinase"/>
    <property type="match status" value="1"/>
</dbReference>
<keyword evidence="2 3" id="KW-0067">ATP-binding</keyword>
<evidence type="ECO:0000313" key="6">
    <source>
        <dbReference type="EMBL" id="KAG6380288.1"/>
    </source>
</evidence>
<feature type="region of interest" description="Disordered" evidence="4">
    <location>
        <begin position="1"/>
        <end position="25"/>
    </location>
</feature>
<dbReference type="SUPFAM" id="SSF56112">
    <property type="entry name" value="Protein kinase-like (PK-like)"/>
    <property type="match status" value="1"/>
</dbReference>
<dbReference type="PROSITE" id="PS00108">
    <property type="entry name" value="PROTEIN_KINASE_ST"/>
    <property type="match status" value="1"/>
</dbReference>
<dbReference type="PANTHER" id="PTHR24347">
    <property type="entry name" value="SERINE/THREONINE-PROTEIN KINASE"/>
    <property type="match status" value="1"/>
</dbReference>
<feature type="region of interest" description="Disordered" evidence="4">
    <location>
        <begin position="470"/>
        <end position="510"/>
    </location>
</feature>
<dbReference type="Gene3D" id="3.30.200.20">
    <property type="entry name" value="Phosphorylase Kinase, domain 1"/>
    <property type="match status" value="1"/>
</dbReference>
<dbReference type="PROSITE" id="PS50011">
    <property type="entry name" value="PROTEIN_KINASE_DOM"/>
    <property type="match status" value="1"/>
</dbReference>
<evidence type="ECO:0000313" key="7">
    <source>
        <dbReference type="Proteomes" id="UP000683000"/>
    </source>
</evidence>
<dbReference type="GO" id="GO:0004672">
    <property type="term" value="F:protein kinase activity"/>
    <property type="evidence" value="ECO:0007669"/>
    <property type="project" value="InterPro"/>
</dbReference>